<dbReference type="AlphaFoldDB" id="A0AAD7ZXZ6"/>
<organism evidence="2 3">
    <name type="scientific">Diploptera punctata</name>
    <name type="common">Pacific beetle cockroach</name>
    <dbReference type="NCBI Taxonomy" id="6984"/>
    <lineage>
        <taxon>Eukaryota</taxon>
        <taxon>Metazoa</taxon>
        <taxon>Ecdysozoa</taxon>
        <taxon>Arthropoda</taxon>
        <taxon>Hexapoda</taxon>
        <taxon>Insecta</taxon>
        <taxon>Pterygota</taxon>
        <taxon>Neoptera</taxon>
        <taxon>Polyneoptera</taxon>
        <taxon>Dictyoptera</taxon>
        <taxon>Blattodea</taxon>
        <taxon>Blaberoidea</taxon>
        <taxon>Blaberidae</taxon>
        <taxon>Diplopterinae</taxon>
        <taxon>Diploptera</taxon>
    </lineage>
</organism>
<protein>
    <submittedName>
        <fullName evidence="2">Uncharacterized protein</fullName>
    </submittedName>
</protein>
<dbReference type="Gene3D" id="3.10.450.10">
    <property type="match status" value="1"/>
</dbReference>
<reference evidence="2" key="1">
    <citation type="journal article" date="2023" name="IScience">
        <title>Live-bearing cockroach genome reveals convergent evolutionary mechanisms linked to viviparity in insects and beyond.</title>
        <authorList>
            <person name="Fouks B."/>
            <person name="Harrison M.C."/>
            <person name="Mikhailova A.A."/>
            <person name="Marchal E."/>
            <person name="English S."/>
            <person name="Carruthers M."/>
            <person name="Jennings E.C."/>
            <person name="Chiamaka E.L."/>
            <person name="Frigard R.A."/>
            <person name="Pippel M."/>
            <person name="Attardo G.M."/>
            <person name="Benoit J.B."/>
            <person name="Bornberg-Bauer E."/>
            <person name="Tobe S.S."/>
        </authorList>
    </citation>
    <scope>NUCLEOTIDE SEQUENCE</scope>
    <source>
        <strain evidence="2">Stay&amp;Tobe</strain>
    </source>
</reference>
<proteinExistence type="predicted"/>
<evidence type="ECO:0000313" key="2">
    <source>
        <dbReference type="EMBL" id="KAJ9588834.1"/>
    </source>
</evidence>
<evidence type="ECO:0000313" key="3">
    <source>
        <dbReference type="Proteomes" id="UP001233999"/>
    </source>
</evidence>
<dbReference type="EMBL" id="JASPKZ010005301">
    <property type="protein sequence ID" value="KAJ9588834.1"/>
    <property type="molecule type" value="Genomic_DNA"/>
</dbReference>
<dbReference type="SUPFAM" id="SSF54403">
    <property type="entry name" value="Cystatin/monellin"/>
    <property type="match status" value="1"/>
</dbReference>
<comment type="caution">
    <text evidence="2">The sequence shown here is derived from an EMBL/GenBank/DDBJ whole genome shotgun (WGS) entry which is preliminary data.</text>
</comment>
<keyword evidence="1" id="KW-0732">Signal</keyword>
<feature type="chain" id="PRO_5041950783" evidence="1">
    <location>
        <begin position="23"/>
        <end position="159"/>
    </location>
</feature>
<feature type="non-terminal residue" evidence="2">
    <location>
        <position position="1"/>
    </location>
</feature>
<accession>A0AAD7ZXZ6</accession>
<feature type="signal peptide" evidence="1">
    <location>
        <begin position="1"/>
        <end position="22"/>
    </location>
</feature>
<dbReference type="Proteomes" id="UP001233999">
    <property type="component" value="Unassembled WGS sequence"/>
</dbReference>
<sequence length="159" mass="17967">MKAKQIVCSLMLLSIFSLHITAQEVTEDAQTDVTQDITDDTPDATEDVTDEVTTEGIDCSDCPVNANLSDPRIQQLARDAVAIMHTIHGCRCIYHLEEIVHATTQDVEDGEFLHYDVIVGYSMYMGHQVTRTHLCSLDMWLKETEIFEKVTVNFCENIQ</sequence>
<dbReference type="InterPro" id="IPR046350">
    <property type="entry name" value="Cystatin_sf"/>
</dbReference>
<gene>
    <name evidence="2" type="ORF">L9F63_017872</name>
</gene>
<reference evidence="2" key="2">
    <citation type="submission" date="2023-05" db="EMBL/GenBank/DDBJ databases">
        <authorList>
            <person name="Fouks B."/>
        </authorList>
    </citation>
    <scope>NUCLEOTIDE SEQUENCE</scope>
    <source>
        <strain evidence="2">Stay&amp;Tobe</strain>
        <tissue evidence="2">Testes</tissue>
    </source>
</reference>
<keyword evidence="3" id="KW-1185">Reference proteome</keyword>
<evidence type="ECO:0000256" key="1">
    <source>
        <dbReference type="SAM" id="SignalP"/>
    </source>
</evidence>
<name>A0AAD7ZXZ6_DIPPU</name>